<dbReference type="Proteomes" id="UP001316803">
    <property type="component" value="Unassembled WGS sequence"/>
</dbReference>
<gene>
    <name evidence="2" type="ORF">OHC33_009019</name>
</gene>
<evidence type="ECO:0000313" key="2">
    <source>
        <dbReference type="EMBL" id="KAK5950057.1"/>
    </source>
</evidence>
<dbReference type="AlphaFoldDB" id="A0AAN8I1V7"/>
<reference evidence="2 3" key="1">
    <citation type="submission" date="2022-12" db="EMBL/GenBank/DDBJ databases">
        <title>Genomic features and morphological characterization of a novel Knufia sp. strain isolated from spacecraft assembly facility.</title>
        <authorList>
            <person name="Teixeira M."/>
            <person name="Chander A.M."/>
            <person name="Stajich J.E."/>
            <person name="Venkateswaran K."/>
        </authorList>
    </citation>
    <scope>NUCLEOTIDE SEQUENCE [LARGE SCALE GENOMIC DNA]</scope>
    <source>
        <strain evidence="2 3">FJI-L2-BK-P2</strain>
    </source>
</reference>
<dbReference type="EMBL" id="JAKLMC020000030">
    <property type="protein sequence ID" value="KAK5950057.1"/>
    <property type="molecule type" value="Genomic_DNA"/>
</dbReference>
<evidence type="ECO:0000313" key="3">
    <source>
        <dbReference type="Proteomes" id="UP001316803"/>
    </source>
</evidence>
<name>A0AAN8I1V7_9EURO</name>
<keyword evidence="3" id="KW-1185">Reference proteome</keyword>
<comment type="caution">
    <text evidence="2">The sequence shown here is derived from an EMBL/GenBank/DDBJ whole genome shotgun (WGS) entry which is preliminary data.</text>
</comment>
<proteinExistence type="predicted"/>
<protein>
    <submittedName>
        <fullName evidence="2">Uncharacterized protein</fullName>
    </submittedName>
</protein>
<feature type="region of interest" description="Disordered" evidence="1">
    <location>
        <begin position="45"/>
        <end position="89"/>
    </location>
</feature>
<accession>A0AAN8I1V7</accession>
<evidence type="ECO:0000256" key="1">
    <source>
        <dbReference type="SAM" id="MobiDB-lite"/>
    </source>
</evidence>
<organism evidence="2 3">
    <name type="scientific">Knufia fluminis</name>
    <dbReference type="NCBI Taxonomy" id="191047"/>
    <lineage>
        <taxon>Eukaryota</taxon>
        <taxon>Fungi</taxon>
        <taxon>Dikarya</taxon>
        <taxon>Ascomycota</taxon>
        <taxon>Pezizomycotina</taxon>
        <taxon>Eurotiomycetes</taxon>
        <taxon>Chaetothyriomycetidae</taxon>
        <taxon>Chaetothyriales</taxon>
        <taxon>Trichomeriaceae</taxon>
        <taxon>Knufia</taxon>
    </lineage>
</organism>
<sequence>MPTEPRRPWTDHQEDPELLTQYCDSNYPDWREGNFTPRFDPALEEVDEQKAKAEAEEAWERTKEEKQERTRKEKSAKLTELEIKDLKEE</sequence>
<feature type="compositionally biased region" description="Basic and acidic residues" evidence="1">
    <location>
        <begin position="48"/>
        <end position="89"/>
    </location>
</feature>